<evidence type="ECO:0000256" key="3">
    <source>
        <dbReference type="SAM" id="Phobius"/>
    </source>
</evidence>
<keyword evidence="3" id="KW-1133">Transmembrane helix</keyword>
<accession>A0AAV9J046</accession>
<feature type="transmembrane region" description="Helical" evidence="3">
    <location>
        <begin position="47"/>
        <end position="66"/>
    </location>
</feature>
<gene>
    <name evidence="5" type="ORF">CDCA_CDCA15G3987</name>
</gene>
<reference evidence="5 6" key="1">
    <citation type="submission" date="2022-07" db="EMBL/GenBank/DDBJ databases">
        <title>Genome-wide signatures of adaptation to extreme environments.</title>
        <authorList>
            <person name="Cho C.H."/>
            <person name="Yoon H.S."/>
        </authorList>
    </citation>
    <scope>NUCLEOTIDE SEQUENCE [LARGE SCALE GENOMIC DNA]</scope>
    <source>
        <strain evidence="5 6">DBV 063 E5</strain>
    </source>
</reference>
<keyword evidence="3" id="KW-0812">Transmembrane</keyword>
<evidence type="ECO:0000313" key="5">
    <source>
        <dbReference type="EMBL" id="KAK4537962.1"/>
    </source>
</evidence>
<organism evidence="5 6">
    <name type="scientific">Cyanidium caldarium</name>
    <name type="common">Red alga</name>
    <dbReference type="NCBI Taxonomy" id="2771"/>
    <lineage>
        <taxon>Eukaryota</taxon>
        <taxon>Rhodophyta</taxon>
        <taxon>Bangiophyceae</taxon>
        <taxon>Cyanidiales</taxon>
        <taxon>Cyanidiaceae</taxon>
        <taxon>Cyanidium</taxon>
    </lineage>
</organism>
<evidence type="ECO:0000256" key="2">
    <source>
        <dbReference type="SAM" id="MobiDB-lite"/>
    </source>
</evidence>
<dbReference type="InterPro" id="IPR029044">
    <property type="entry name" value="Nucleotide-diphossugar_trans"/>
</dbReference>
<dbReference type="PANTHER" id="PTHR33604">
    <property type="entry name" value="OSJNBA0004B13.7 PROTEIN"/>
    <property type="match status" value="1"/>
</dbReference>
<dbReference type="PANTHER" id="PTHR33604:SF3">
    <property type="entry name" value="OSJNBA0004B13.7 PROTEIN"/>
    <property type="match status" value="1"/>
</dbReference>
<feature type="domain" description="Nucleotide-diphospho-sugar transferase" evidence="4">
    <location>
        <begin position="365"/>
        <end position="577"/>
    </location>
</feature>
<keyword evidence="3" id="KW-0472">Membrane</keyword>
<evidence type="ECO:0000313" key="6">
    <source>
        <dbReference type="Proteomes" id="UP001301350"/>
    </source>
</evidence>
<dbReference type="Gene3D" id="3.90.550.10">
    <property type="entry name" value="Spore Coat Polysaccharide Biosynthesis Protein SpsA, Chain A"/>
    <property type="match status" value="1"/>
</dbReference>
<dbReference type="InterPro" id="IPR005069">
    <property type="entry name" value="Nucl-diP-sugar_transferase"/>
</dbReference>
<comment type="similarity">
    <text evidence="1">Belongs to the glycosyltransferase 77 family.</text>
</comment>
<sequence length="994" mass="111718">MLFRGALWSLLRAKRRRSSGIAGSQQALLNGNGGDARKPCIRRGWTWILLLLALTALLVVLSQLRFCRTPVRRVLLPQPNQVNFCVVFENDSNRLFTLWAQMRQRASAPASAGTIVLAQTLHGCASVANALPGSVCIAHPCVSQQPQNTSTGCMVEALRSAGVQGPVVLYEMGTVLPPLLNDTLMQVSAQRQPFLLVGERLQVDSALASEAVGRVQTTDLPERVWLRARHTLDLGYIGLHVSRPGKMPPLPPRLIGGWHWVYQHLGSAQPHLVVDGGFALAVASRQPDAEATSKLPPLAPPQSRMLLPHELPTDDRAPTSDAQHFYHKLWSRADAQRNVALLYYTVGYEKLMQNWICWCERIGFRHYLIVVNDAERYAALTAAGIPAIHDAVWSRSLPHNAAKTSADYGTVDFQRIMTRRTLFLERVLLAGFHLLSADLDSVWLQDPFPHMDPQCDLSGQAHNGKEISGGFVHVRNHDRSRQLWARVAQCQLQNLDSLEASPKQIAKLGGLHEQQCINDIAAEMEAKHLLRRCQLHPRRFPDGRAFFEQHQPQKDNYYPVVIHNNWIVGTAAKEARFQKHGLWLAQSGRHGGCMPASAHPAHMHIDSRAPLRLLVRVLCASRPAELAQALQALRKVVLDPGDRLDVEISVDYLPGSAANQQVRVLAGQFEWPHGRLRKIFHTTHQGLQGQWLRPYDVENDGHLLMVLEDDVVLSPMFYRWVKEAVRRYYLNATAFDPQLFGVMLQRQHAVMALRRHIKNATPSDLQQVVHSGPLLFRYPLLCTWGPVFFPRHWHAFLLWQEEKRRDPAFVPCVPGLETNLWYLRNMGATAWSPYFVRYAFDHGLYGLYFNLNRFHAKPEQALSLAVNTRPDGLNYHGWKGPIGDLITFGPERVDWPDVSHIPTYDFASDRWQAHPHALALLPRLYTRFPPDACYPQSRVEFMKAAAAAVASNQRNQSTGAVGDASDAQRRLHQRQGNGAGSTVRARSHNTSASS</sequence>
<feature type="region of interest" description="Disordered" evidence="2">
    <location>
        <begin position="952"/>
        <end position="994"/>
    </location>
</feature>
<evidence type="ECO:0000259" key="4">
    <source>
        <dbReference type="Pfam" id="PF03407"/>
    </source>
</evidence>
<name>A0AAV9J046_CYACA</name>
<dbReference type="Proteomes" id="UP001301350">
    <property type="component" value="Unassembled WGS sequence"/>
</dbReference>
<evidence type="ECO:0000256" key="1">
    <source>
        <dbReference type="ARBA" id="ARBA00007033"/>
    </source>
</evidence>
<dbReference type="AlphaFoldDB" id="A0AAV9J046"/>
<dbReference type="EMBL" id="JANCYW010000015">
    <property type="protein sequence ID" value="KAK4537962.1"/>
    <property type="molecule type" value="Genomic_DNA"/>
</dbReference>
<dbReference type="Pfam" id="PF03407">
    <property type="entry name" value="Nucleotid_trans"/>
    <property type="match status" value="1"/>
</dbReference>
<proteinExistence type="inferred from homology"/>
<comment type="caution">
    <text evidence="5">The sequence shown here is derived from an EMBL/GenBank/DDBJ whole genome shotgun (WGS) entry which is preliminary data.</text>
</comment>
<protein>
    <recommendedName>
        <fullName evidence="4">Nucleotide-diphospho-sugar transferase domain-containing protein</fullName>
    </recommendedName>
</protein>
<keyword evidence="6" id="KW-1185">Reference proteome</keyword>